<comment type="subcellular location">
    <subcellularLocation>
        <location evidence="1">Cell membrane</location>
        <topology evidence="1">Multi-pass membrane protein</topology>
    </subcellularLocation>
</comment>
<dbReference type="EMBL" id="LJIJ01002402">
    <property type="protein sequence ID" value="ODM89747.1"/>
    <property type="molecule type" value="Genomic_DNA"/>
</dbReference>
<dbReference type="PANTHER" id="PTHR24228">
    <property type="entry name" value="B2 BRADYKININ RECEPTOR/ANGIOTENSIN II RECEPTOR"/>
    <property type="match status" value="1"/>
</dbReference>
<keyword evidence="6" id="KW-1133">Transmembrane helix</keyword>
<dbReference type="PANTHER" id="PTHR24228:SF74">
    <property type="entry name" value="G-PROTEIN COUPLED RECEPTORS FAMILY 1 PROFILE DOMAIN-CONTAINING PROTEIN"/>
    <property type="match status" value="1"/>
</dbReference>
<evidence type="ECO:0000256" key="5">
    <source>
        <dbReference type="ARBA" id="ARBA00023224"/>
    </source>
</evidence>
<keyword evidence="4" id="KW-0675">Receptor</keyword>
<sequence>MRVYNEKDAYIPLIGVVSVTLGVLAAFISVMGILGNSWTIIAFYRSKKVQTQPTNYMAITKSVFIRPGILWLQFASADVPFFDADLAAQTAVVPSFSPFLLWQRWCFVVPMILISVNRLLQIVVPNSCRVVFQLKFVIIMILAVWLISLGVLFPSFLGIWGQLGFKPDQISGSIIDNDGYSPKKLIYLVGILPPLMSVMICNICIGVYVSAIRKNVKKRRPSASFFSGNFCRLCGMLHASTYCKDVWPGGMALRFCWYSNVDFRSNLPVYLLYYQPTL</sequence>
<accession>A0A1D2M9T6</accession>
<keyword evidence="5" id="KW-0807">Transducer</keyword>
<keyword evidence="8" id="KW-1185">Reference proteome</keyword>
<feature type="transmembrane region" description="Helical" evidence="6">
    <location>
        <begin position="185"/>
        <end position="211"/>
    </location>
</feature>
<keyword evidence="3" id="KW-0297">G-protein coupled receptor</keyword>
<dbReference type="GO" id="GO:0004930">
    <property type="term" value="F:G protein-coupled receptor activity"/>
    <property type="evidence" value="ECO:0007669"/>
    <property type="project" value="UniProtKB-KW"/>
</dbReference>
<dbReference type="STRING" id="48709.A0A1D2M9T6"/>
<dbReference type="Gene3D" id="1.20.1070.10">
    <property type="entry name" value="Rhodopsin 7-helix transmembrane proteins"/>
    <property type="match status" value="1"/>
</dbReference>
<organism evidence="7 8">
    <name type="scientific">Orchesella cincta</name>
    <name type="common">Springtail</name>
    <name type="synonym">Podura cincta</name>
    <dbReference type="NCBI Taxonomy" id="48709"/>
    <lineage>
        <taxon>Eukaryota</taxon>
        <taxon>Metazoa</taxon>
        <taxon>Ecdysozoa</taxon>
        <taxon>Arthropoda</taxon>
        <taxon>Hexapoda</taxon>
        <taxon>Collembola</taxon>
        <taxon>Entomobryomorpha</taxon>
        <taxon>Entomobryoidea</taxon>
        <taxon>Orchesellidae</taxon>
        <taxon>Orchesellinae</taxon>
        <taxon>Orchesella</taxon>
    </lineage>
</organism>
<comment type="caution">
    <text evidence="7">The sequence shown here is derived from an EMBL/GenBank/DDBJ whole genome shotgun (WGS) entry which is preliminary data.</text>
</comment>
<evidence type="ECO:0000256" key="3">
    <source>
        <dbReference type="ARBA" id="ARBA00023040"/>
    </source>
</evidence>
<evidence type="ECO:0000313" key="8">
    <source>
        <dbReference type="Proteomes" id="UP000094527"/>
    </source>
</evidence>
<feature type="transmembrane region" description="Helical" evidence="6">
    <location>
        <begin position="136"/>
        <end position="165"/>
    </location>
</feature>
<keyword evidence="2" id="KW-1003">Cell membrane</keyword>
<keyword evidence="6" id="KW-0812">Transmembrane</keyword>
<dbReference type="SUPFAM" id="SSF81321">
    <property type="entry name" value="Family A G protein-coupled receptor-like"/>
    <property type="match status" value="1"/>
</dbReference>
<proteinExistence type="predicted"/>
<evidence type="ECO:0000256" key="1">
    <source>
        <dbReference type="ARBA" id="ARBA00004651"/>
    </source>
</evidence>
<name>A0A1D2M9T6_ORCCI</name>
<feature type="transmembrane region" description="Helical" evidence="6">
    <location>
        <begin position="102"/>
        <end position="124"/>
    </location>
</feature>
<dbReference type="GO" id="GO:0005886">
    <property type="term" value="C:plasma membrane"/>
    <property type="evidence" value="ECO:0007669"/>
    <property type="project" value="UniProtKB-SubCell"/>
</dbReference>
<dbReference type="AlphaFoldDB" id="A0A1D2M9T6"/>
<evidence type="ECO:0000256" key="2">
    <source>
        <dbReference type="ARBA" id="ARBA00022475"/>
    </source>
</evidence>
<gene>
    <name evidence="7" type="ORF">Ocin01_16935</name>
</gene>
<keyword evidence="6" id="KW-0472">Membrane</keyword>
<feature type="transmembrane region" description="Helical" evidence="6">
    <location>
        <begin position="12"/>
        <end position="43"/>
    </location>
</feature>
<evidence type="ECO:0000256" key="4">
    <source>
        <dbReference type="ARBA" id="ARBA00023170"/>
    </source>
</evidence>
<evidence type="ECO:0000256" key="6">
    <source>
        <dbReference type="SAM" id="Phobius"/>
    </source>
</evidence>
<reference evidence="7 8" key="1">
    <citation type="journal article" date="2016" name="Genome Biol. Evol.">
        <title>Gene Family Evolution Reflects Adaptation to Soil Environmental Stressors in the Genome of the Collembolan Orchesella cincta.</title>
        <authorList>
            <person name="Faddeeva-Vakhrusheva A."/>
            <person name="Derks M.F."/>
            <person name="Anvar S.Y."/>
            <person name="Agamennone V."/>
            <person name="Suring W."/>
            <person name="Smit S."/>
            <person name="van Straalen N.M."/>
            <person name="Roelofs D."/>
        </authorList>
    </citation>
    <scope>NUCLEOTIDE SEQUENCE [LARGE SCALE GENOMIC DNA]</scope>
    <source>
        <tissue evidence="7">Mixed pool</tissue>
    </source>
</reference>
<protein>
    <submittedName>
        <fullName evidence="7">Protein trapped in endoderm-1</fullName>
    </submittedName>
</protein>
<dbReference type="Proteomes" id="UP000094527">
    <property type="component" value="Unassembled WGS sequence"/>
</dbReference>
<evidence type="ECO:0000313" key="7">
    <source>
        <dbReference type="EMBL" id="ODM89747.1"/>
    </source>
</evidence>